<dbReference type="PANTHER" id="PTHR37450">
    <property type="entry name" value="CIPC PROTEIN"/>
    <property type="match status" value="1"/>
</dbReference>
<dbReference type="PANTHER" id="PTHR37450:SF1">
    <property type="entry name" value="CIPC PROTEIN"/>
    <property type="match status" value="1"/>
</dbReference>
<dbReference type="OrthoDB" id="9895617at2759"/>
<evidence type="ECO:0000313" key="1">
    <source>
        <dbReference type="EMBL" id="KAF4119403.1"/>
    </source>
</evidence>
<keyword evidence="2" id="KW-1185">Reference proteome</keyword>
<dbReference type="RefSeq" id="XP_035318055.1">
    <property type="nucleotide sequence ID" value="XM_035466896.1"/>
</dbReference>
<comment type="caution">
    <text evidence="1">The sequence shown here is derived from an EMBL/GenBank/DDBJ whole genome shotgun (WGS) entry which is preliminary data.</text>
</comment>
<protein>
    <recommendedName>
        <fullName evidence="3">CipC-like antibiotic response protein</fullName>
    </recommendedName>
</protein>
<dbReference type="EMBL" id="JAANYQ010000027">
    <property type="protein sequence ID" value="KAF4119403.1"/>
    <property type="molecule type" value="Genomic_DNA"/>
</dbReference>
<name>A0A9P5CXL3_9HYPO</name>
<proteinExistence type="predicted"/>
<dbReference type="InterPro" id="IPR022234">
    <property type="entry name" value="DUF3759"/>
</dbReference>
<accession>A0A9P5CXL3</accession>
<sequence length="120" mass="13598">MFGFDEAKDVRDEVYGDKHEGKLSHELLGGAAAFEAMHLFENKQRSEGKTVSHGFAKEALAAFAGAEADKLIETKGLDFIDAEKAKHHAKKQAEYLYDNQYGDMDEYNPEARDRHPHHNY</sequence>
<dbReference type="AlphaFoldDB" id="A0A9P5CXL3"/>
<gene>
    <name evidence="1" type="ORF">GMORB2_4922</name>
</gene>
<dbReference type="GeneID" id="55971150"/>
<dbReference type="Pfam" id="PF12585">
    <property type="entry name" value="DUF3759"/>
    <property type="match status" value="1"/>
</dbReference>
<evidence type="ECO:0008006" key="3">
    <source>
        <dbReference type="Google" id="ProtNLM"/>
    </source>
</evidence>
<organism evidence="1 2">
    <name type="scientific">Geosmithia morbida</name>
    <dbReference type="NCBI Taxonomy" id="1094350"/>
    <lineage>
        <taxon>Eukaryota</taxon>
        <taxon>Fungi</taxon>
        <taxon>Dikarya</taxon>
        <taxon>Ascomycota</taxon>
        <taxon>Pezizomycotina</taxon>
        <taxon>Sordariomycetes</taxon>
        <taxon>Hypocreomycetidae</taxon>
        <taxon>Hypocreales</taxon>
        <taxon>Bionectriaceae</taxon>
        <taxon>Geosmithia</taxon>
    </lineage>
</organism>
<dbReference type="Proteomes" id="UP000749293">
    <property type="component" value="Unassembled WGS sequence"/>
</dbReference>
<evidence type="ECO:0000313" key="2">
    <source>
        <dbReference type="Proteomes" id="UP000749293"/>
    </source>
</evidence>
<reference evidence="1" key="1">
    <citation type="submission" date="2020-03" db="EMBL/GenBank/DDBJ databases">
        <title>Site-based positive gene gene selection in Geosmithia morbida across the United States reveals a broad range of putative effectors and factors for local host and environmental adapation.</title>
        <authorList>
            <person name="Onufrak A."/>
            <person name="Murdoch R.W."/>
            <person name="Gazis R."/>
            <person name="Huff M."/>
            <person name="Staton M."/>
            <person name="Klingeman W."/>
            <person name="Hadziabdic D."/>
        </authorList>
    </citation>
    <scope>NUCLEOTIDE SEQUENCE</scope>
    <source>
        <strain evidence="1">1262</strain>
    </source>
</reference>